<name>A0A9P9YWF8_9MUSC</name>
<dbReference type="EMBL" id="JAMKOV010000001">
    <property type="protein sequence ID" value="KAI8044326.1"/>
    <property type="molecule type" value="Genomic_DNA"/>
</dbReference>
<keyword evidence="2" id="KW-1185">Reference proteome</keyword>
<sequence length="121" mass="13121">MAKRNSPNYKHFFAIACPSSKLAKSKRLCGGKSGGHTLQFDASLVYHRSKIKARGRRVSGTAGHIGNPIDDQSGSFLFNNRQLFGAHDAALRATSDAKTAKRQWVFSRNITTDLSAPSGVT</sequence>
<dbReference type="Proteomes" id="UP001059596">
    <property type="component" value="Chromosome 3R"/>
</dbReference>
<accession>A0A9P9YWF8</accession>
<evidence type="ECO:0000313" key="2">
    <source>
        <dbReference type="Proteomes" id="UP001059596"/>
    </source>
</evidence>
<comment type="caution">
    <text evidence="1">The sequence shown here is derived from an EMBL/GenBank/DDBJ whole genome shotgun (WGS) entry which is preliminary data.</text>
</comment>
<evidence type="ECO:0000313" key="1">
    <source>
        <dbReference type="EMBL" id="KAI8044326.1"/>
    </source>
</evidence>
<reference evidence="1" key="1">
    <citation type="journal article" date="2023" name="Genome Biol. Evol.">
        <title>Long-read-based Genome Assembly of Drosophila gunungcola Reveals Fewer Chemosensory Genes in Flower-breeding Species.</title>
        <authorList>
            <person name="Negi A."/>
            <person name="Liao B.Y."/>
            <person name="Yeh S.D."/>
        </authorList>
    </citation>
    <scope>NUCLEOTIDE SEQUENCE</scope>
    <source>
        <strain evidence="1">Sukarami</strain>
    </source>
</reference>
<protein>
    <submittedName>
        <fullName evidence="1">Uncharacterized protein</fullName>
    </submittedName>
</protein>
<proteinExistence type="predicted"/>
<dbReference type="AlphaFoldDB" id="A0A9P9YWF8"/>
<gene>
    <name evidence="1" type="ORF">M5D96_000480</name>
</gene>
<organism evidence="1 2">
    <name type="scientific">Drosophila gunungcola</name>
    <name type="common">fruit fly</name>
    <dbReference type="NCBI Taxonomy" id="103775"/>
    <lineage>
        <taxon>Eukaryota</taxon>
        <taxon>Metazoa</taxon>
        <taxon>Ecdysozoa</taxon>
        <taxon>Arthropoda</taxon>
        <taxon>Hexapoda</taxon>
        <taxon>Insecta</taxon>
        <taxon>Pterygota</taxon>
        <taxon>Neoptera</taxon>
        <taxon>Endopterygota</taxon>
        <taxon>Diptera</taxon>
        <taxon>Brachycera</taxon>
        <taxon>Muscomorpha</taxon>
        <taxon>Ephydroidea</taxon>
        <taxon>Drosophilidae</taxon>
        <taxon>Drosophila</taxon>
        <taxon>Sophophora</taxon>
    </lineage>
</organism>